<evidence type="ECO:0000256" key="2">
    <source>
        <dbReference type="PROSITE-ProRule" id="PRU00335"/>
    </source>
</evidence>
<dbReference type="Proteomes" id="UP000472573">
    <property type="component" value="Unassembled WGS sequence"/>
</dbReference>
<dbReference type="EMBL" id="JADOFV010000001">
    <property type="protein sequence ID" value="MBF7126684.1"/>
    <property type="molecule type" value="Genomic_DNA"/>
</dbReference>
<evidence type="ECO:0000313" key="9">
    <source>
        <dbReference type="Proteomes" id="UP001214131"/>
    </source>
</evidence>
<dbReference type="PANTHER" id="PTHR43479">
    <property type="entry name" value="ACREF/ENVCD OPERON REPRESSOR-RELATED"/>
    <property type="match status" value="1"/>
</dbReference>
<protein>
    <submittedName>
        <fullName evidence="4">TetR family transcriptional regulator</fullName>
    </submittedName>
    <submittedName>
        <fullName evidence="5">TetR/AcrR family transcriptional regulator</fullName>
    </submittedName>
</protein>
<dbReference type="InterPro" id="IPR009057">
    <property type="entry name" value="Homeodomain-like_sf"/>
</dbReference>
<dbReference type="InterPro" id="IPR001647">
    <property type="entry name" value="HTH_TetR"/>
</dbReference>
<dbReference type="OMA" id="SYITSAH"/>
<accession>A0A0R2HC60</accession>
<gene>
    <name evidence="4" type="ORF">GBO79_00645</name>
    <name evidence="5" type="ORF">ITQ97_02375</name>
    <name evidence="6" type="ORF">PWB86_00990</name>
</gene>
<name>A0A0R2HC60_PEDPE</name>
<feature type="domain" description="HTH tetR-type" evidence="3">
    <location>
        <begin position="8"/>
        <end position="68"/>
    </location>
</feature>
<reference evidence="4" key="2">
    <citation type="submission" date="2019-12" db="EMBL/GenBank/DDBJ databases">
        <title>SpeciesPrimer: A bioinformatics pipeline dedicated to the design of qPCR primers for the quantification of bacterial species.</title>
        <authorList>
            <person name="Dreier M."/>
            <person name="Berthoud H."/>
            <person name="Shani N."/>
            <person name="Wechsler D."/>
            <person name="Junier P."/>
        </authorList>
    </citation>
    <scope>NUCLEOTIDE SEQUENCE</scope>
    <source>
        <strain evidence="4">FAM13073</strain>
    </source>
</reference>
<evidence type="ECO:0000259" key="3">
    <source>
        <dbReference type="PROSITE" id="PS50977"/>
    </source>
</evidence>
<dbReference type="GO" id="GO:0003677">
    <property type="term" value="F:DNA binding"/>
    <property type="evidence" value="ECO:0007669"/>
    <property type="project" value="UniProtKB-UniRule"/>
</dbReference>
<dbReference type="PANTHER" id="PTHR43479:SF7">
    <property type="entry name" value="TETR-FAMILY TRANSCRIPTIONAL REGULATOR"/>
    <property type="match status" value="1"/>
</dbReference>
<reference evidence="4 7" key="1">
    <citation type="submission" date="2019-10" db="EMBL/GenBank/DDBJ databases">
        <authorList>
            <person name="Irmler S."/>
            <person name="Berthoud H."/>
            <person name="Roetschi A."/>
            <person name="Arias E."/>
            <person name="Shani N."/>
            <person name="Wuethrich D."/>
            <person name="Bruggmann R."/>
        </authorList>
    </citation>
    <scope>NUCLEOTIDE SEQUENCE [LARGE SCALE GENOMIC DNA]</scope>
    <source>
        <strain evidence="4 7">FAM13073</strain>
    </source>
</reference>
<dbReference type="PROSITE" id="PS50977">
    <property type="entry name" value="HTH_TETR_2"/>
    <property type="match status" value="1"/>
</dbReference>
<evidence type="ECO:0000313" key="4">
    <source>
        <dbReference type="EMBL" id="KAF0414864.1"/>
    </source>
</evidence>
<organism evidence="5 8">
    <name type="scientific">Pediococcus pentosaceus</name>
    <dbReference type="NCBI Taxonomy" id="1255"/>
    <lineage>
        <taxon>Bacteria</taxon>
        <taxon>Bacillati</taxon>
        <taxon>Bacillota</taxon>
        <taxon>Bacilli</taxon>
        <taxon>Lactobacillales</taxon>
        <taxon>Lactobacillaceae</taxon>
        <taxon>Pediococcus</taxon>
    </lineage>
</organism>
<dbReference type="InterPro" id="IPR050624">
    <property type="entry name" value="HTH-type_Tx_Regulator"/>
</dbReference>
<evidence type="ECO:0000256" key="1">
    <source>
        <dbReference type="ARBA" id="ARBA00023125"/>
    </source>
</evidence>
<dbReference type="Proteomes" id="UP000743107">
    <property type="component" value="Unassembled WGS sequence"/>
</dbReference>
<dbReference type="Gene3D" id="1.10.357.10">
    <property type="entry name" value="Tetracycline Repressor, domain 2"/>
    <property type="match status" value="1"/>
</dbReference>
<evidence type="ECO:0000313" key="5">
    <source>
        <dbReference type="EMBL" id="MBF7126684.1"/>
    </source>
</evidence>
<sequence length="209" mass="23771">MKEDPRIIKTLSKLQKAFVMLLKTYDAGDINVRQISDEAGVTRGAFYSHFSDKKEFVNFTINELVGSLFNSSLKDSVGFVDEVNHKNAHGTNVLSVSNFFDKVAADYQTYTIVLDTEKLPQFTEVLKERLNSEIKTFAEYYGKKVKHDGFPIEVLSSYYVNGLIGMIRMWLDEGMVYTSHYMANAAKKILGTKIQIDSQNIDLSDFFVD</sequence>
<dbReference type="InterPro" id="IPR039532">
    <property type="entry name" value="TetR_C_Firmicutes"/>
</dbReference>
<evidence type="ECO:0000313" key="7">
    <source>
        <dbReference type="Proteomes" id="UP000472573"/>
    </source>
</evidence>
<feature type="DNA-binding region" description="H-T-H motif" evidence="2">
    <location>
        <begin position="31"/>
        <end position="50"/>
    </location>
</feature>
<accession>A0A8G1E7V9</accession>
<dbReference type="Proteomes" id="UP001214131">
    <property type="component" value="Chromosome"/>
</dbReference>
<reference evidence="5" key="4">
    <citation type="submission" date="2020-11" db="EMBL/GenBank/DDBJ databases">
        <title>Antibiotic susceptibility profiles of Pediococcus pentosaceus from various origins and their implications for the safety assessment of strains with food-technology applications.</title>
        <authorList>
            <person name="Shani N."/>
            <person name="Oberhaensli S."/>
            <person name="Arias E."/>
        </authorList>
    </citation>
    <scope>NUCLEOTIDE SEQUENCE</scope>
    <source>
        <strain evidence="5">FAM 19164</strain>
    </source>
</reference>
<dbReference type="AlphaFoldDB" id="A0A0R2HC60"/>
<dbReference type="GeneID" id="33062424"/>
<evidence type="ECO:0000313" key="6">
    <source>
        <dbReference type="EMBL" id="WEA57493.1"/>
    </source>
</evidence>
<dbReference type="RefSeq" id="WP_011673281.1">
    <property type="nucleotide sequence ID" value="NZ_BEWQ01000003.1"/>
</dbReference>
<dbReference type="Pfam" id="PF14278">
    <property type="entry name" value="TetR_C_8"/>
    <property type="match status" value="1"/>
</dbReference>
<dbReference type="EMBL" id="CP118739">
    <property type="protein sequence ID" value="WEA57493.1"/>
    <property type="molecule type" value="Genomic_DNA"/>
</dbReference>
<dbReference type="SUPFAM" id="SSF46689">
    <property type="entry name" value="Homeodomain-like"/>
    <property type="match status" value="1"/>
</dbReference>
<evidence type="ECO:0000313" key="8">
    <source>
        <dbReference type="Proteomes" id="UP000743107"/>
    </source>
</evidence>
<reference evidence="7" key="3">
    <citation type="submission" date="2020-03" db="EMBL/GenBank/DDBJ databases">
        <title>SpeciesPrimer: A bioinformatics pipeline dedicated to the design of qPCR primers for the quantification of bacterial species.</title>
        <authorList>
            <person name="Dreier M."/>
            <person name="Berthoud H."/>
            <person name="Shani N."/>
            <person name="Wechsler D."/>
            <person name="Junier P."/>
        </authorList>
    </citation>
    <scope>NUCLEOTIDE SEQUENCE [LARGE SCALE GENOMIC DNA]</scope>
    <source>
        <strain evidence="7">FAM13073</strain>
    </source>
</reference>
<dbReference type="Pfam" id="PF00440">
    <property type="entry name" value="TetR_N"/>
    <property type="match status" value="1"/>
</dbReference>
<proteinExistence type="predicted"/>
<keyword evidence="7" id="KW-1185">Reference proteome</keyword>
<reference evidence="6 9" key="5">
    <citation type="submission" date="2023-02" db="EMBL/GenBank/DDBJ databases">
        <title>Comparative genomics and fermentation flavor characterization of five lactic acid bacteria reveal flavor biosynthesis metabolic pathways in fermented muskmelon puree.</title>
        <authorList>
            <person name="Yuan L."/>
            <person name="Li M."/>
            <person name="Xu X."/>
            <person name="Lao F."/>
            <person name="Wu J."/>
        </authorList>
    </citation>
    <scope>NUCLEOTIDE SEQUENCE [LARGE SCALE GENOMIC DNA]</scope>
    <source>
        <strain evidence="6 9">Ca-4</strain>
    </source>
</reference>
<keyword evidence="1 2" id="KW-0238">DNA-binding</keyword>
<dbReference type="EMBL" id="WENB01000001">
    <property type="protein sequence ID" value="KAF0414864.1"/>
    <property type="molecule type" value="Genomic_DNA"/>
</dbReference>